<proteinExistence type="predicted"/>
<keyword evidence="2" id="KW-1185">Reference proteome</keyword>
<dbReference type="Proteomes" id="UP000001307">
    <property type="component" value="Unassembled WGS sequence"/>
</dbReference>
<evidence type="ECO:0000313" key="1">
    <source>
        <dbReference type="EMBL" id="CBY22623.1"/>
    </source>
</evidence>
<reference evidence="1 2" key="1">
    <citation type="journal article" date="2010" name="Science">
        <title>Plasticity of animal genome architecture unmasked by rapid evolution of a pelagic tunicate.</title>
        <authorList>
            <person name="Denoeud F."/>
            <person name="Henriet S."/>
            <person name="Mungpakdee S."/>
            <person name="Aury J.M."/>
            <person name="Da Silva C."/>
            <person name="Brinkmann H."/>
            <person name="Mikhaleva J."/>
            <person name="Olsen L.C."/>
            <person name="Jubin C."/>
            <person name="Canestro C."/>
            <person name="Bouquet J.M."/>
            <person name="Danks G."/>
            <person name="Poulain J."/>
            <person name="Campsteijn C."/>
            <person name="Adamski M."/>
            <person name="Cross I."/>
            <person name="Yadetie F."/>
            <person name="Muffato M."/>
            <person name="Louis A."/>
            <person name="Butcher S."/>
            <person name="Tsagkogeorga G."/>
            <person name="Konrad A."/>
            <person name="Singh S."/>
            <person name="Jensen M.F."/>
            <person name="Cong E.H."/>
            <person name="Eikeseth-Otteraa H."/>
            <person name="Noel B."/>
            <person name="Anthouard V."/>
            <person name="Porcel B.M."/>
            <person name="Kachouri-Lafond R."/>
            <person name="Nishino A."/>
            <person name="Ugolini M."/>
            <person name="Chourrout P."/>
            <person name="Nishida H."/>
            <person name="Aasland R."/>
            <person name="Huzurbazar S."/>
            <person name="Westhof E."/>
            <person name="Delsuc F."/>
            <person name="Lehrach H."/>
            <person name="Reinhardt R."/>
            <person name="Weissenbach J."/>
            <person name="Roy S.W."/>
            <person name="Artiguenave F."/>
            <person name="Postlethwait J.H."/>
            <person name="Manak J.R."/>
            <person name="Thompson E.M."/>
            <person name="Jaillon O."/>
            <person name="Du Pasquier L."/>
            <person name="Boudinot P."/>
            <person name="Liberles D.A."/>
            <person name="Volff J.N."/>
            <person name="Philippe H."/>
            <person name="Lenhard B."/>
            <person name="Roest Crollius H."/>
            <person name="Wincker P."/>
            <person name="Chourrout D."/>
        </authorList>
    </citation>
    <scope>NUCLEOTIDE SEQUENCE [LARGE SCALE GENOMIC DNA]</scope>
</reference>
<evidence type="ECO:0000313" key="2">
    <source>
        <dbReference type="Proteomes" id="UP000001307"/>
    </source>
</evidence>
<sequence>MESPTYALFNAVEEGDVERVQQAMEAGANANPDDGRNAFQVRLSSANIEMEIRRYTFSLNIEKKEKNEFVKRIQYMSLMDNDLIWAQRIGILSEMEATDEQRSNSLDGIYMDQVCKYFIDEHPKLINKDTLIMFNTYENTLPLLFYTVEEFDRKDLWKTIFKDTKVQVLTDMFVDTFINKCINEQSLKILPMMVKNGIELHQKFKIQIVEPTDWSLYDQFTQRVVKTLNLTGCRIFPSMAVILEEMLKLGLRVNEPFASFEIFGEGWPSENVSKTLFNYLIMLRIRIRNKSSQIYNGNMEYYHMRKRGCFELESIENLKEKLDELLAVIFKYRPLHFTLLNNEMLSECLCSLNLQAKKESISKRWRKDLVLELVQRSQITPLKTSNTD</sequence>
<dbReference type="OrthoDB" id="10320204at2759"/>
<accession>E4WZM7</accession>
<organism evidence="1 2">
    <name type="scientific">Oikopleura dioica</name>
    <name type="common">Tunicate</name>
    <dbReference type="NCBI Taxonomy" id="34765"/>
    <lineage>
        <taxon>Eukaryota</taxon>
        <taxon>Metazoa</taxon>
        <taxon>Chordata</taxon>
        <taxon>Tunicata</taxon>
        <taxon>Appendicularia</taxon>
        <taxon>Copelata</taxon>
        <taxon>Oikopleuridae</taxon>
        <taxon>Oikopleura</taxon>
    </lineage>
</organism>
<dbReference type="InParanoid" id="E4WZM7"/>
<dbReference type="EMBL" id="FN653019">
    <property type="protein sequence ID" value="CBY22623.1"/>
    <property type="molecule type" value="Genomic_DNA"/>
</dbReference>
<gene>
    <name evidence="1" type="ORF">GSOID_T00013391001</name>
</gene>
<dbReference type="AlphaFoldDB" id="E4WZM7"/>
<name>E4WZM7_OIKDI</name>
<protein>
    <submittedName>
        <fullName evidence="1">Uncharacterized protein</fullName>
    </submittedName>
</protein>